<organism evidence="9 10">
    <name type="scientific">Kwoniella mangroviensis CBS 10435</name>
    <dbReference type="NCBI Taxonomy" id="1331196"/>
    <lineage>
        <taxon>Eukaryota</taxon>
        <taxon>Fungi</taxon>
        <taxon>Dikarya</taxon>
        <taxon>Basidiomycota</taxon>
        <taxon>Agaricomycotina</taxon>
        <taxon>Tremellomycetes</taxon>
        <taxon>Tremellales</taxon>
        <taxon>Cryptococcaceae</taxon>
        <taxon>Kwoniella</taxon>
    </lineage>
</organism>
<evidence type="ECO:0000259" key="8">
    <source>
        <dbReference type="PROSITE" id="PS50850"/>
    </source>
</evidence>
<dbReference type="SUPFAM" id="SSF103473">
    <property type="entry name" value="MFS general substrate transporter"/>
    <property type="match status" value="1"/>
</dbReference>
<feature type="transmembrane region" description="Helical" evidence="7">
    <location>
        <begin position="211"/>
        <end position="231"/>
    </location>
</feature>
<feature type="transmembrane region" description="Helical" evidence="7">
    <location>
        <begin position="185"/>
        <end position="205"/>
    </location>
</feature>
<feature type="transmembrane region" description="Helical" evidence="7">
    <location>
        <begin position="125"/>
        <end position="148"/>
    </location>
</feature>
<dbReference type="PROSITE" id="PS50850">
    <property type="entry name" value="MFS"/>
    <property type="match status" value="1"/>
</dbReference>
<dbReference type="AlphaFoldDB" id="A0A1B9IFC1"/>
<keyword evidence="4 7" id="KW-1133">Transmembrane helix</keyword>
<feature type="transmembrane region" description="Helical" evidence="7">
    <location>
        <begin position="85"/>
        <end position="104"/>
    </location>
</feature>
<dbReference type="Proteomes" id="UP000092583">
    <property type="component" value="Unassembled WGS sequence"/>
</dbReference>
<dbReference type="STRING" id="1331196.A0A1B9IFC1"/>
<evidence type="ECO:0000256" key="6">
    <source>
        <dbReference type="SAM" id="MobiDB-lite"/>
    </source>
</evidence>
<dbReference type="OrthoDB" id="10021397at2759"/>
<feature type="transmembrane region" description="Helical" evidence="7">
    <location>
        <begin position="420"/>
        <end position="439"/>
    </location>
</feature>
<dbReference type="Pfam" id="PF07690">
    <property type="entry name" value="MFS_1"/>
    <property type="match status" value="1"/>
</dbReference>
<feature type="domain" description="Major facilitator superfamily (MFS) profile" evidence="8">
    <location>
        <begin position="90"/>
        <end position="581"/>
    </location>
</feature>
<evidence type="ECO:0000313" key="9">
    <source>
        <dbReference type="EMBL" id="OCF54222.1"/>
    </source>
</evidence>
<evidence type="ECO:0000256" key="5">
    <source>
        <dbReference type="ARBA" id="ARBA00023136"/>
    </source>
</evidence>
<feature type="transmembrane region" description="Helical" evidence="7">
    <location>
        <begin position="243"/>
        <end position="263"/>
    </location>
</feature>
<keyword evidence="5 7" id="KW-0472">Membrane</keyword>
<evidence type="ECO:0000256" key="2">
    <source>
        <dbReference type="ARBA" id="ARBA00007520"/>
    </source>
</evidence>
<evidence type="ECO:0000256" key="3">
    <source>
        <dbReference type="ARBA" id="ARBA00022692"/>
    </source>
</evidence>
<accession>A0A1B9IFC1</accession>
<reference evidence="9 10" key="1">
    <citation type="submission" date="2013-07" db="EMBL/GenBank/DDBJ databases">
        <title>The Genome Sequence of Kwoniella mangroviensis CBS10435.</title>
        <authorList>
            <consortium name="The Broad Institute Genome Sequencing Platform"/>
            <person name="Cuomo C."/>
            <person name="Litvintseva A."/>
            <person name="Chen Y."/>
            <person name="Heitman J."/>
            <person name="Sun S."/>
            <person name="Springer D."/>
            <person name="Dromer F."/>
            <person name="Young S.K."/>
            <person name="Zeng Q."/>
            <person name="Gargeya S."/>
            <person name="Fitzgerald M."/>
            <person name="Abouelleil A."/>
            <person name="Alvarado L."/>
            <person name="Berlin A.M."/>
            <person name="Chapman S.B."/>
            <person name="Dewar J."/>
            <person name="Goldberg J."/>
            <person name="Griggs A."/>
            <person name="Gujja S."/>
            <person name="Hansen M."/>
            <person name="Howarth C."/>
            <person name="Imamovic A."/>
            <person name="Larimer J."/>
            <person name="McCowan C."/>
            <person name="Murphy C."/>
            <person name="Pearson M."/>
            <person name="Priest M."/>
            <person name="Roberts A."/>
            <person name="Saif S."/>
            <person name="Shea T."/>
            <person name="Sykes S."/>
            <person name="Wortman J."/>
            <person name="Nusbaum C."/>
            <person name="Birren B."/>
        </authorList>
    </citation>
    <scope>NUCLEOTIDE SEQUENCE [LARGE SCALE GENOMIC DNA]</scope>
    <source>
        <strain evidence="9 10">CBS 10435</strain>
    </source>
</reference>
<dbReference type="EMBL" id="KV700092">
    <property type="protein sequence ID" value="OCF54222.1"/>
    <property type="molecule type" value="Genomic_DNA"/>
</dbReference>
<dbReference type="PRINTS" id="PR01036">
    <property type="entry name" value="TCRTETB"/>
</dbReference>
<feature type="region of interest" description="Disordered" evidence="6">
    <location>
        <begin position="52"/>
        <end position="76"/>
    </location>
</feature>
<evidence type="ECO:0000313" key="10">
    <source>
        <dbReference type="Proteomes" id="UP000092583"/>
    </source>
</evidence>
<feature type="transmembrane region" description="Helical" evidence="7">
    <location>
        <begin position="451"/>
        <end position="472"/>
    </location>
</feature>
<dbReference type="InterPro" id="IPR036259">
    <property type="entry name" value="MFS_trans_sf"/>
</dbReference>
<keyword evidence="3 7" id="KW-0812">Transmembrane</keyword>
<feature type="transmembrane region" description="Helical" evidence="7">
    <location>
        <begin position="154"/>
        <end position="173"/>
    </location>
</feature>
<dbReference type="FunFam" id="1.20.1720.10:FF:000014">
    <property type="entry name" value="MFS drug transporter, putative"/>
    <property type="match status" value="1"/>
</dbReference>
<feature type="compositionally biased region" description="Basic and acidic residues" evidence="6">
    <location>
        <begin position="57"/>
        <end position="74"/>
    </location>
</feature>
<dbReference type="GO" id="GO:0022857">
    <property type="term" value="F:transmembrane transporter activity"/>
    <property type="evidence" value="ECO:0007669"/>
    <property type="project" value="InterPro"/>
</dbReference>
<feature type="transmembrane region" description="Helical" evidence="7">
    <location>
        <begin position="492"/>
        <end position="513"/>
    </location>
</feature>
<comment type="subcellular location">
    <subcellularLocation>
        <location evidence="1">Membrane</location>
        <topology evidence="1">Multi-pass membrane protein</topology>
    </subcellularLocation>
</comment>
<feature type="transmembrane region" description="Helical" evidence="7">
    <location>
        <begin position="559"/>
        <end position="576"/>
    </location>
</feature>
<feature type="transmembrane region" description="Helical" evidence="7">
    <location>
        <begin position="356"/>
        <end position="382"/>
    </location>
</feature>
<comment type="similarity">
    <text evidence="2">Belongs to the major facilitator superfamily. TCR/Tet family.</text>
</comment>
<evidence type="ECO:0000256" key="4">
    <source>
        <dbReference type="ARBA" id="ARBA00022989"/>
    </source>
</evidence>
<dbReference type="Gene3D" id="1.20.1250.20">
    <property type="entry name" value="MFS general substrate transporter like domains"/>
    <property type="match status" value="1"/>
</dbReference>
<dbReference type="Gene3D" id="1.20.1720.10">
    <property type="entry name" value="Multidrug resistance protein D"/>
    <property type="match status" value="1"/>
</dbReference>
<feature type="transmembrane region" description="Helical" evidence="7">
    <location>
        <begin position="320"/>
        <end position="341"/>
    </location>
</feature>
<evidence type="ECO:0000256" key="1">
    <source>
        <dbReference type="ARBA" id="ARBA00004141"/>
    </source>
</evidence>
<dbReference type="InterPro" id="IPR020846">
    <property type="entry name" value="MFS_dom"/>
</dbReference>
<reference evidence="10" key="2">
    <citation type="submission" date="2013-12" db="EMBL/GenBank/DDBJ databases">
        <title>Evolution of pathogenesis and genome organization in the Tremellales.</title>
        <authorList>
            <person name="Cuomo C."/>
            <person name="Litvintseva A."/>
            <person name="Heitman J."/>
            <person name="Chen Y."/>
            <person name="Sun S."/>
            <person name="Springer D."/>
            <person name="Dromer F."/>
            <person name="Young S."/>
            <person name="Zeng Q."/>
            <person name="Chapman S."/>
            <person name="Gujja S."/>
            <person name="Saif S."/>
            <person name="Birren B."/>
        </authorList>
    </citation>
    <scope>NUCLEOTIDE SEQUENCE [LARGE SCALE GENOMIC DNA]</scope>
    <source>
        <strain evidence="10">CBS 10435</strain>
    </source>
</reference>
<name>A0A1B9IFC1_9TREE</name>
<dbReference type="PANTHER" id="PTHR23501">
    <property type="entry name" value="MAJOR FACILITATOR SUPERFAMILY"/>
    <property type="match status" value="1"/>
</dbReference>
<dbReference type="CDD" id="cd17502">
    <property type="entry name" value="MFS_Azr1_MDR_like"/>
    <property type="match status" value="1"/>
</dbReference>
<dbReference type="PANTHER" id="PTHR23501:SF198">
    <property type="entry name" value="AZOLE RESISTANCE PROTEIN 1-RELATED"/>
    <property type="match status" value="1"/>
</dbReference>
<keyword evidence="10" id="KW-1185">Reference proteome</keyword>
<evidence type="ECO:0000256" key="7">
    <source>
        <dbReference type="SAM" id="Phobius"/>
    </source>
</evidence>
<gene>
    <name evidence="9" type="ORF">L486_08134</name>
</gene>
<feature type="transmembrane region" description="Helical" evidence="7">
    <location>
        <begin position="394"/>
        <end position="414"/>
    </location>
</feature>
<dbReference type="GO" id="GO:0005886">
    <property type="term" value="C:plasma membrane"/>
    <property type="evidence" value="ECO:0007669"/>
    <property type="project" value="TreeGrafter"/>
</dbReference>
<sequence>MANTHNGTDNHLKPSEHHPTMLESAETGLASEAVEYGQSPMLSRTASQELTLNETNHSNDNDKSEGKDVEKAEPTQDNSGLLSGIRLYLVFLSLMLSVFMFALDQSIVSTAIPQIVSEFQAFDQVSWIITGYFLTQCGLILLVGQLLTILKAKWMLLGAVFFFELGSLICAVAKDMTTLIGGRAVQGIGASGMFVSILAVIAVVTRVDQRAAFMASFGIVFVISSVVGPLLGGVFTERVSWRWCFWINLPFGGVAAAAVLFLLPARDPEVNENTPHDRTLLGKLRRMDWLGTALIFLTVTCLLLALAWGGNEYAWSNWRIILLFILGGLLVISFGAWQWYYDKHALIPLSLLKNRSVIACAGAMFFFMLAMLGGTYQLPLFYQAVTHSPEKSGIDIIAFMLSICVAIFISGGITTKFGRYYPFLLIGPPISAIGFGLLYTIDAEMSNARIIGYQILAGFGIGLSFQNVLIAVQAEYHDQPALLPQATGVVSFFQLTGAAIGIGIINTVQSVFLNTEIKRLAPNVDFETVRQSVSAIYQLPVADQPPVIDAYIISITKSFIPIIAACILALIFGAFIRNHNMLTKGGAGAAHMA</sequence>
<feature type="transmembrane region" description="Helical" evidence="7">
    <location>
        <begin position="289"/>
        <end position="308"/>
    </location>
</feature>
<dbReference type="InterPro" id="IPR011701">
    <property type="entry name" value="MFS"/>
</dbReference>
<proteinExistence type="inferred from homology"/>
<protein>
    <submittedName>
        <fullName evidence="9">Major facilitator superfamily transporter</fullName>
    </submittedName>
</protein>